<organism evidence="7">
    <name type="scientific">Aegilops tauschii</name>
    <name type="common">Tausch's goatgrass</name>
    <name type="synonym">Aegilops squarrosa</name>
    <dbReference type="NCBI Taxonomy" id="37682"/>
    <lineage>
        <taxon>Eukaryota</taxon>
        <taxon>Viridiplantae</taxon>
        <taxon>Streptophyta</taxon>
        <taxon>Embryophyta</taxon>
        <taxon>Tracheophyta</taxon>
        <taxon>Spermatophyta</taxon>
        <taxon>Magnoliopsida</taxon>
        <taxon>Liliopsida</taxon>
        <taxon>Poales</taxon>
        <taxon>Poaceae</taxon>
        <taxon>BOP clade</taxon>
        <taxon>Pooideae</taxon>
        <taxon>Triticodae</taxon>
        <taxon>Triticeae</taxon>
        <taxon>Triticinae</taxon>
        <taxon>Aegilops</taxon>
    </lineage>
</organism>
<dbReference type="Pfam" id="PF14226">
    <property type="entry name" value="DIOX_N"/>
    <property type="match status" value="1"/>
</dbReference>
<evidence type="ECO:0000259" key="5">
    <source>
        <dbReference type="Pfam" id="PF03171"/>
    </source>
</evidence>
<dbReference type="InterPro" id="IPR050295">
    <property type="entry name" value="Plant_2OG-oxidoreductases"/>
</dbReference>
<feature type="domain" description="Non-haem dioxygenase N-terminal" evidence="6">
    <location>
        <begin position="66"/>
        <end position="146"/>
    </location>
</feature>
<dbReference type="InterPro" id="IPR027443">
    <property type="entry name" value="IPNS-like_sf"/>
</dbReference>
<evidence type="ECO:0000256" key="1">
    <source>
        <dbReference type="ARBA" id="ARBA00001962"/>
    </source>
</evidence>
<reference evidence="7" key="1">
    <citation type="submission" date="2015-06" db="UniProtKB">
        <authorList>
            <consortium name="EnsemblPlants"/>
        </authorList>
    </citation>
    <scope>IDENTIFICATION</scope>
</reference>
<comment type="cofactor">
    <cofactor evidence="1">
        <name>Fe cation</name>
        <dbReference type="ChEBI" id="CHEBI:24875"/>
    </cofactor>
</comment>
<evidence type="ECO:0000256" key="3">
    <source>
        <dbReference type="ARBA" id="ARBA00023002"/>
    </source>
</evidence>
<dbReference type="Gene3D" id="2.60.120.330">
    <property type="entry name" value="B-lactam Antibiotic, Isopenicillin N Synthase, Chain"/>
    <property type="match status" value="1"/>
</dbReference>
<evidence type="ECO:0000256" key="4">
    <source>
        <dbReference type="ARBA" id="ARBA00023004"/>
    </source>
</evidence>
<keyword evidence="4" id="KW-0408">Iron</keyword>
<dbReference type="SUPFAM" id="SSF51197">
    <property type="entry name" value="Clavaminate synthase-like"/>
    <property type="match status" value="1"/>
</dbReference>
<dbReference type="GO" id="GO:0016491">
    <property type="term" value="F:oxidoreductase activity"/>
    <property type="evidence" value="ECO:0007669"/>
    <property type="project" value="UniProtKB-KW"/>
</dbReference>
<dbReference type="GO" id="GO:0046872">
    <property type="term" value="F:metal ion binding"/>
    <property type="evidence" value="ECO:0007669"/>
    <property type="project" value="UniProtKB-KW"/>
</dbReference>
<dbReference type="EnsemblPlants" id="EMT32960">
    <property type="protein sequence ID" value="EMT32960"/>
    <property type="gene ID" value="F775_21283"/>
</dbReference>
<dbReference type="PANTHER" id="PTHR47991">
    <property type="entry name" value="OXOGLUTARATE/IRON-DEPENDENT DIOXYGENASE"/>
    <property type="match status" value="1"/>
</dbReference>
<dbReference type="InterPro" id="IPR026992">
    <property type="entry name" value="DIOX_N"/>
</dbReference>
<feature type="domain" description="Isopenicillin N synthase-like Fe(2+) 2OG dioxygenase" evidence="5">
    <location>
        <begin position="211"/>
        <end position="277"/>
    </location>
</feature>
<keyword evidence="2" id="KW-0479">Metal-binding</keyword>
<proteinExistence type="predicted"/>
<name>M8C6J8_AEGTA</name>
<dbReference type="AlphaFoldDB" id="M8C6J8"/>
<sequence length="349" mass="39292">MRLRCDLPAHNSVRYTSRNQVKMKTPTTKLMFDLPAHNSVPDKYIMPAEKRPRRHELVDDGLSVALPVVDLKKGRPQVARDILEAGKEFGFFQARKGLAASACTVVNHGVGEDVVQGFREVAAEFLRLPEEAKLEYYSEDQSKAFRVISGCITSHKLMNEWPTQPEIFRERLANYSVAVQELAWKLLRLIAEELGLDDHNFFKGDLTGGETLMNVHYYPLCPDPNLTMGVRPHSDRYIITVLSQGDVGGLQAKIGGRWIGVEPIHNAFVINFGLQMEARMSVASLVRPRVDCRIGPASVMVDEETNPPKYRDFTYSEFTEAYEATLGNREAMLDFFKIQAITSNGAKND</sequence>
<evidence type="ECO:0000256" key="2">
    <source>
        <dbReference type="ARBA" id="ARBA00022723"/>
    </source>
</evidence>
<keyword evidence="3" id="KW-0560">Oxidoreductase</keyword>
<evidence type="ECO:0000313" key="7">
    <source>
        <dbReference type="EnsemblPlants" id="EMT32960"/>
    </source>
</evidence>
<dbReference type="Pfam" id="PF03171">
    <property type="entry name" value="2OG-FeII_Oxy"/>
    <property type="match status" value="1"/>
</dbReference>
<evidence type="ECO:0000259" key="6">
    <source>
        <dbReference type="Pfam" id="PF14226"/>
    </source>
</evidence>
<protein>
    <submittedName>
        <fullName evidence="7">Hyoscyamine 6-dioxygenase</fullName>
    </submittedName>
</protein>
<dbReference type="InterPro" id="IPR044861">
    <property type="entry name" value="IPNS-like_FE2OG_OXY"/>
</dbReference>
<accession>M8C6J8</accession>